<keyword evidence="6" id="KW-1185">Reference proteome</keyword>
<comment type="similarity">
    <text evidence="1">Belongs to the transferase hexapeptide repeat family.</text>
</comment>
<dbReference type="InterPro" id="IPR001451">
    <property type="entry name" value="Hexapep"/>
</dbReference>
<name>A0A556MXG5_9SPHI</name>
<evidence type="ECO:0000256" key="3">
    <source>
        <dbReference type="ARBA" id="ARBA00022737"/>
    </source>
</evidence>
<evidence type="ECO:0000256" key="1">
    <source>
        <dbReference type="ARBA" id="ARBA00007274"/>
    </source>
</evidence>
<dbReference type="Pfam" id="PF00132">
    <property type="entry name" value="Hexapep"/>
    <property type="match status" value="1"/>
</dbReference>
<comment type="caution">
    <text evidence="5">The sequence shown here is derived from an EMBL/GenBank/DDBJ whole genome shotgun (WGS) entry which is preliminary data.</text>
</comment>
<dbReference type="InterPro" id="IPR050179">
    <property type="entry name" value="Trans_hexapeptide_repeat"/>
</dbReference>
<dbReference type="Proteomes" id="UP000318733">
    <property type="component" value="Unassembled WGS sequence"/>
</dbReference>
<keyword evidence="4" id="KW-0012">Acyltransferase</keyword>
<dbReference type="PROSITE" id="PS00101">
    <property type="entry name" value="HEXAPEP_TRANSFERASES"/>
    <property type="match status" value="1"/>
</dbReference>
<protein>
    <submittedName>
        <fullName evidence="5">CatB-related O-acetyltransferase</fullName>
    </submittedName>
</protein>
<dbReference type="InterPro" id="IPR018357">
    <property type="entry name" value="Hexapep_transf_CS"/>
</dbReference>
<dbReference type="Gene3D" id="2.160.10.10">
    <property type="entry name" value="Hexapeptide repeat proteins"/>
    <property type="match status" value="1"/>
</dbReference>
<dbReference type="CDD" id="cd03349">
    <property type="entry name" value="LbH_XAT"/>
    <property type="match status" value="1"/>
</dbReference>
<evidence type="ECO:0000256" key="2">
    <source>
        <dbReference type="ARBA" id="ARBA00022679"/>
    </source>
</evidence>
<dbReference type="OrthoDB" id="9814490at2"/>
<organism evidence="5 6">
    <name type="scientific">Mucilaginibacter corticis</name>
    <dbReference type="NCBI Taxonomy" id="2597670"/>
    <lineage>
        <taxon>Bacteria</taxon>
        <taxon>Pseudomonadati</taxon>
        <taxon>Bacteroidota</taxon>
        <taxon>Sphingobacteriia</taxon>
        <taxon>Sphingobacteriales</taxon>
        <taxon>Sphingobacteriaceae</taxon>
        <taxon>Mucilaginibacter</taxon>
    </lineage>
</organism>
<proteinExistence type="inferred from homology"/>
<keyword evidence="3" id="KW-0677">Repeat</keyword>
<accession>A0A556MXG5</accession>
<dbReference type="EMBL" id="VLPK01000001">
    <property type="protein sequence ID" value="TSJ44621.1"/>
    <property type="molecule type" value="Genomic_DNA"/>
</dbReference>
<keyword evidence="2 5" id="KW-0808">Transferase</keyword>
<dbReference type="PANTHER" id="PTHR43300">
    <property type="entry name" value="ACETYLTRANSFERASE"/>
    <property type="match status" value="1"/>
</dbReference>
<dbReference type="PANTHER" id="PTHR43300:SF11">
    <property type="entry name" value="ACETYLTRANSFERASE RV3034C-RELATED"/>
    <property type="match status" value="1"/>
</dbReference>
<dbReference type="AlphaFoldDB" id="A0A556MXG5"/>
<gene>
    <name evidence="5" type="ORF">FO440_02470</name>
</gene>
<dbReference type="SUPFAM" id="SSF51161">
    <property type="entry name" value="Trimeric LpxA-like enzymes"/>
    <property type="match status" value="1"/>
</dbReference>
<dbReference type="InterPro" id="IPR011004">
    <property type="entry name" value="Trimer_LpxA-like_sf"/>
</dbReference>
<evidence type="ECO:0000256" key="4">
    <source>
        <dbReference type="ARBA" id="ARBA00023315"/>
    </source>
</evidence>
<reference evidence="5 6" key="1">
    <citation type="submission" date="2019-07" db="EMBL/GenBank/DDBJ databases">
        <authorList>
            <person name="Huq M.A."/>
        </authorList>
    </citation>
    <scope>NUCLEOTIDE SEQUENCE [LARGE SCALE GENOMIC DNA]</scope>
    <source>
        <strain evidence="5 6">MAH-19</strain>
    </source>
</reference>
<evidence type="ECO:0000313" key="5">
    <source>
        <dbReference type="EMBL" id="TSJ44621.1"/>
    </source>
</evidence>
<evidence type="ECO:0000313" key="6">
    <source>
        <dbReference type="Proteomes" id="UP000318733"/>
    </source>
</evidence>
<sequence length="221" mass="24690">MVFYKPYIYFKYKAKVSASAVLSRSTFLSENCTIHSKVVVANSSIGYGTYIGQKSKLANTHVGAYCSIANNVEVLPYTHPSSTFVSTHPAFFSVLKQAGFTYTTQQLFNEELFFDREKKIHLKIGNDVWIGTNVLIMGGIEIGDGAIIAAGSVVTKNVKAFDIVGGVPAKVINSRFNAEQIELLNKIQWWNRSPEWIKQNSELFKDIQVFEKAIEKSHPIV</sequence>
<dbReference type="GO" id="GO:0016746">
    <property type="term" value="F:acyltransferase activity"/>
    <property type="evidence" value="ECO:0007669"/>
    <property type="project" value="UniProtKB-KW"/>
</dbReference>